<sequence>MAQDKIIRPRPKDRPVILPSKNNNDPSVGLRDKKILPGRRQQRHSTEIGCEYHRWWVVRNVLGFETNEHIAGLLLDGFHSVLQQIVSLSGGQVFDPDIHGLDSIDTQGSAGGDASSASTPSSATSPFSSSPPGFIEDMEEFVHYKSTIGYYCEYLWTLCVLEDRMEPVLLSL</sequence>
<dbReference type="AlphaFoldDB" id="A0AAV4JU09"/>
<comment type="caution">
    <text evidence="2">The sequence shown here is derived from an EMBL/GenBank/DDBJ whole genome shotgun (WGS) entry which is preliminary data.</text>
</comment>
<gene>
    <name evidence="2" type="ORF">ElyMa_003442400</name>
</gene>
<feature type="region of interest" description="Disordered" evidence="1">
    <location>
        <begin position="104"/>
        <end position="130"/>
    </location>
</feature>
<feature type="compositionally biased region" description="Low complexity" evidence="1">
    <location>
        <begin position="112"/>
        <end position="130"/>
    </location>
</feature>
<evidence type="ECO:0000313" key="2">
    <source>
        <dbReference type="EMBL" id="GFS25468.1"/>
    </source>
</evidence>
<dbReference type="Proteomes" id="UP000762676">
    <property type="component" value="Unassembled WGS sequence"/>
</dbReference>
<name>A0AAV4JU09_9GAST</name>
<proteinExistence type="predicted"/>
<keyword evidence="3" id="KW-1185">Reference proteome</keyword>
<dbReference type="EMBL" id="BMAT01007060">
    <property type="protein sequence ID" value="GFS25468.1"/>
    <property type="molecule type" value="Genomic_DNA"/>
</dbReference>
<feature type="region of interest" description="Disordered" evidence="1">
    <location>
        <begin position="1"/>
        <end position="32"/>
    </location>
</feature>
<evidence type="ECO:0000313" key="3">
    <source>
        <dbReference type="Proteomes" id="UP000762676"/>
    </source>
</evidence>
<accession>A0AAV4JU09</accession>
<feature type="non-terminal residue" evidence="2">
    <location>
        <position position="172"/>
    </location>
</feature>
<reference evidence="2 3" key="1">
    <citation type="journal article" date="2021" name="Elife">
        <title>Chloroplast acquisition without the gene transfer in kleptoplastic sea slugs, Plakobranchus ocellatus.</title>
        <authorList>
            <person name="Maeda T."/>
            <person name="Takahashi S."/>
            <person name="Yoshida T."/>
            <person name="Shimamura S."/>
            <person name="Takaki Y."/>
            <person name="Nagai Y."/>
            <person name="Toyoda A."/>
            <person name="Suzuki Y."/>
            <person name="Arimoto A."/>
            <person name="Ishii H."/>
            <person name="Satoh N."/>
            <person name="Nishiyama T."/>
            <person name="Hasebe M."/>
            <person name="Maruyama T."/>
            <person name="Minagawa J."/>
            <person name="Obokata J."/>
            <person name="Shigenobu S."/>
        </authorList>
    </citation>
    <scope>NUCLEOTIDE SEQUENCE [LARGE SCALE GENOMIC DNA]</scope>
</reference>
<evidence type="ECO:0000256" key="1">
    <source>
        <dbReference type="SAM" id="MobiDB-lite"/>
    </source>
</evidence>
<feature type="compositionally biased region" description="Basic and acidic residues" evidence="1">
    <location>
        <begin position="1"/>
        <end position="15"/>
    </location>
</feature>
<organism evidence="2 3">
    <name type="scientific">Elysia marginata</name>
    <dbReference type="NCBI Taxonomy" id="1093978"/>
    <lineage>
        <taxon>Eukaryota</taxon>
        <taxon>Metazoa</taxon>
        <taxon>Spiralia</taxon>
        <taxon>Lophotrochozoa</taxon>
        <taxon>Mollusca</taxon>
        <taxon>Gastropoda</taxon>
        <taxon>Heterobranchia</taxon>
        <taxon>Euthyneura</taxon>
        <taxon>Panpulmonata</taxon>
        <taxon>Sacoglossa</taxon>
        <taxon>Placobranchoidea</taxon>
        <taxon>Plakobranchidae</taxon>
        <taxon>Elysia</taxon>
    </lineage>
</organism>
<protein>
    <submittedName>
        <fullName evidence="2">Uncharacterized protein</fullName>
    </submittedName>
</protein>